<sequence length="361" mass="40294">MSAFQPEPVDQMVQVMMMESGSTYHQLRRLDTGCPIWVSATHGQLRRVSERLECPVVVPPRLQELSLRGRRSRNWVTAFPEPLGGLKSLCLVKNPGLVLSDVLNVLAKLPNLETLVIQDCATQQAPAAALSTVTLPNLTTLQYIALSDKSIASMQQSLLSPNLTSLKVWYDYDITNWPDRARPLGALLQANPRLESLDLCGCVIEQPGWGDTFGEARSLKYLRLLSCESENNNLKALLELAAGEGVEQDFLPHLEHLVLDNVFHLTTKDIRRMVTHRPVLRFLELRGWDGSNVADDDVQFIRQSVECLVLETFYKEPGALEEHEHEENEEWSSTGTPSEGSWLSGDEEQCLRPAGRGGAGR</sequence>
<reference evidence="2 3" key="1">
    <citation type="submission" date="2014-04" db="EMBL/GenBank/DDBJ databases">
        <authorList>
            <consortium name="DOE Joint Genome Institute"/>
            <person name="Kuo A."/>
            <person name="Girlanda M."/>
            <person name="Perotto S."/>
            <person name="Kohler A."/>
            <person name="Nagy L.G."/>
            <person name="Floudas D."/>
            <person name="Copeland A."/>
            <person name="Barry K.W."/>
            <person name="Cichocki N."/>
            <person name="Veneault-Fourrey C."/>
            <person name="LaButti K."/>
            <person name="Lindquist E.A."/>
            <person name="Lipzen A."/>
            <person name="Lundell T."/>
            <person name="Morin E."/>
            <person name="Murat C."/>
            <person name="Sun H."/>
            <person name="Tunlid A."/>
            <person name="Henrissat B."/>
            <person name="Grigoriev I.V."/>
            <person name="Hibbett D.S."/>
            <person name="Martin F."/>
            <person name="Nordberg H.P."/>
            <person name="Cantor M.N."/>
            <person name="Hua S.X."/>
        </authorList>
    </citation>
    <scope>NUCLEOTIDE SEQUENCE [LARGE SCALE GENOMIC DNA]</scope>
    <source>
        <strain evidence="2 3">MUT 4182</strain>
    </source>
</reference>
<dbReference type="OrthoDB" id="3365698at2759"/>
<dbReference type="InterPro" id="IPR032675">
    <property type="entry name" value="LRR_dom_sf"/>
</dbReference>
<reference evidence="3" key="2">
    <citation type="submission" date="2015-01" db="EMBL/GenBank/DDBJ databases">
        <title>Evolutionary Origins and Diversification of the Mycorrhizal Mutualists.</title>
        <authorList>
            <consortium name="DOE Joint Genome Institute"/>
            <consortium name="Mycorrhizal Genomics Consortium"/>
            <person name="Kohler A."/>
            <person name="Kuo A."/>
            <person name="Nagy L.G."/>
            <person name="Floudas D."/>
            <person name="Copeland A."/>
            <person name="Barry K.W."/>
            <person name="Cichocki N."/>
            <person name="Veneault-Fourrey C."/>
            <person name="LaButti K."/>
            <person name="Lindquist E.A."/>
            <person name="Lipzen A."/>
            <person name="Lundell T."/>
            <person name="Morin E."/>
            <person name="Murat C."/>
            <person name="Riley R."/>
            <person name="Ohm R."/>
            <person name="Sun H."/>
            <person name="Tunlid A."/>
            <person name="Henrissat B."/>
            <person name="Grigoriev I.V."/>
            <person name="Hibbett D.S."/>
            <person name="Martin F."/>
        </authorList>
    </citation>
    <scope>NUCLEOTIDE SEQUENCE [LARGE SCALE GENOMIC DNA]</scope>
    <source>
        <strain evidence="3">MUT 4182</strain>
    </source>
</reference>
<protein>
    <submittedName>
        <fullName evidence="2">Uncharacterized protein</fullName>
    </submittedName>
</protein>
<name>A0A0C3QEW3_9AGAM</name>
<accession>A0A0C3QEW3</accession>
<dbReference type="GO" id="GO:0031146">
    <property type="term" value="P:SCF-dependent proteasomal ubiquitin-dependent protein catabolic process"/>
    <property type="evidence" value="ECO:0007669"/>
    <property type="project" value="TreeGrafter"/>
</dbReference>
<gene>
    <name evidence="2" type="ORF">M407DRAFT_8918</name>
</gene>
<evidence type="ECO:0000313" key="2">
    <source>
        <dbReference type="EMBL" id="KIO24506.1"/>
    </source>
</evidence>
<proteinExistence type="predicted"/>
<dbReference type="SUPFAM" id="SSF52047">
    <property type="entry name" value="RNI-like"/>
    <property type="match status" value="1"/>
</dbReference>
<evidence type="ECO:0000256" key="1">
    <source>
        <dbReference type="SAM" id="MobiDB-lite"/>
    </source>
</evidence>
<dbReference type="GO" id="GO:0019005">
    <property type="term" value="C:SCF ubiquitin ligase complex"/>
    <property type="evidence" value="ECO:0007669"/>
    <property type="project" value="TreeGrafter"/>
</dbReference>
<dbReference type="EMBL" id="KN823060">
    <property type="protein sequence ID" value="KIO24506.1"/>
    <property type="molecule type" value="Genomic_DNA"/>
</dbReference>
<dbReference type="PANTHER" id="PTHR13318">
    <property type="entry name" value="PARTNER OF PAIRED, ISOFORM B-RELATED"/>
    <property type="match status" value="1"/>
</dbReference>
<dbReference type="Proteomes" id="UP000054248">
    <property type="component" value="Unassembled WGS sequence"/>
</dbReference>
<keyword evidence="3" id="KW-1185">Reference proteome</keyword>
<dbReference type="AlphaFoldDB" id="A0A0C3QEW3"/>
<feature type="compositionally biased region" description="Polar residues" evidence="1">
    <location>
        <begin position="331"/>
        <end position="341"/>
    </location>
</feature>
<dbReference type="HOGENOM" id="CLU_060176_0_0_1"/>
<feature type="region of interest" description="Disordered" evidence="1">
    <location>
        <begin position="319"/>
        <end position="361"/>
    </location>
</feature>
<organism evidence="2 3">
    <name type="scientific">Tulasnella calospora MUT 4182</name>
    <dbReference type="NCBI Taxonomy" id="1051891"/>
    <lineage>
        <taxon>Eukaryota</taxon>
        <taxon>Fungi</taxon>
        <taxon>Dikarya</taxon>
        <taxon>Basidiomycota</taxon>
        <taxon>Agaricomycotina</taxon>
        <taxon>Agaricomycetes</taxon>
        <taxon>Cantharellales</taxon>
        <taxon>Tulasnellaceae</taxon>
        <taxon>Tulasnella</taxon>
    </lineage>
</organism>
<dbReference type="Gene3D" id="3.80.10.10">
    <property type="entry name" value="Ribonuclease Inhibitor"/>
    <property type="match status" value="1"/>
</dbReference>
<evidence type="ECO:0000313" key="3">
    <source>
        <dbReference type="Proteomes" id="UP000054248"/>
    </source>
</evidence>